<evidence type="ECO:0000256" key="2">
    <source>
        <dbReference type="ARBA" id="ARBA00022741"/>
    </source>
</evidence>
<dbReference type="Pfam" id="PF00437">
    <property type="entry name" value="T2SSE"/>
    <property type="match status" value="1"/>
</dbReference>
<dbReference type="SUPFAM" id="SSF52540">
    <property type="entry name" value="P-loop containing nucleoside triphosphate hydrolases"/>
    <property type="match status" value="1"/>
</dbReference>
<sequence length="353" mass="36618">MSSEAAIQALAADAQAQGASDVHLDLDVDAVRVRLRVDGRLRQWVPARLEPGGLRAAAWAVAGNGTDRLGDWQVASHSDGERLALRLRAERPGHLAEGLAALGMVPAQARTIFRMTERPGGLVVVAGPRGSGRRSTIAALLGGEARTRSVVTVDLALPGALTIAGLQGQAAIEQALSLDPDILALGDLADRGAAALAFQVAASGRRVLARVEAPDAIAAFEHLRALRVDRLALAAQLRAVTAQRLAQRLCHVCRRPVQASNRIAALLGFDPGAVIHESAGCGACDGRGTAGAIGVFELIAFDPAMARLVNDGADAALLARHAFLNAPRLDSAARSMARQGLIDAAEAVRLGRG</sequence>
<dbReference type="InterPro" id="IPR001482">
    <property type="entry name" value="T2SS/T4SS_dom"/>
</dbReference>
<evidence type="ECO:0000313" key="6">
    <source>
        <dbReference type="Proteomes" id="UP000557739"/>
    </source>
</evidence>
<dbReference type="Gene3D" id="3.40.50.300">
    <property type="entry name" value="P-loop containing nucleotide triphosphate hydrolases"/>
    <property type="match status" value="1"/>
</dbReference>
<keyword evidence="6" id="KW-1185">Reference proteome</keyword>
<evidence type="ECO:0000259" key="4">
    <source>
        <dbReference type="Pfam" id="PF00437"/>
    </source>
</evidence>
<dbReference type="PANTHER" id="PTHR30258:SF2">
    <property type="entry name" value="COMG OPERON PROTEIN 1"/>
    <property type="match status" value="1"/>
</dbReference>
<keyword evidence="3" id="KW-0067">ATP-binding</keyword>
<dbReference type="AlphaFoldDB" id="A0A7W9ANP9"/>
<dbReference type="PANTHER" id="PTHR30258">
    <property type="entry name" value="TYPE II SECRETION SYSTEM PROTEIN GSPE-RELATED"/>
    <property type="match status" value="1"/>
</dbReference>
<reference evidence="5 6" key="1">
    <citation type="submission" date="2020-08" db="EMBL/GenBank/DDBJ databases">
        <title>Genomic Encyclopedia of Type Strains, Phase IV (KMG-IV): sequencing the most valuable type-strain genomes for metagenomic binning, comparative biology and taxonomic classification.</title>
        <authorList>
            <person name="Goeker M."/>
        </authorList>
    </citation>
    <scope>NUCLEOTIDE SEQUENCE [LARGE SCALE GENOMIC DNA]</scope>
    <source>
        <strain evidence="5 6">DSM 27244</strain>
    </source>
</reference>
<dbReference type="InterPro" id="IPR027417">
    <property type="entry name" value="P-loop_NTPase"/>
</dbReference>
<dbReference type="GO" id="GO:0005524">
    <property type="term" value="F:ATP binding"/>
    <property type="evidence" value="ECO:0007669"/>
    <property type="project" value="UniProtKB-KW"/>
</dbReference>
<organism evidence="5 6">
    <name type="scientific">Sphingomonas yantingensis</name>
    <dbReference type="NCBI Taxonomy" id="1241761"/>
    <lineage>
        <taxon>Bacteria</taxon>
        <taxon>Pseudomonadati</taxon>
        <taxon>Pseudomonadota</taxon>
        <taxon>Alphaproteobacteria</taxon>
        <taxon>Sphingomonadales</taxon>
        <taxon>Sphingomonadaceae</taxon>
        <taxon>Sphingomonas</taxon>
    </lineage>
</organism>
<dbReference type="GO" id="GO:0016887">
    <property type="term" value="F:ATP hydrolysis activity"/>
    <property type="evidence" value="ECO:0007669"/>
    <property type="project" value="TreeGrafter"/>
</dbReference>
<evidence type="ECO:0000256" key="1">
    <source>
        <dbReference type="ARBA" id="ARBA00006611"/>
    </source>
</evidence>
<dbReference type="RefSeq" id="WP_184025311.1">
    <property type="nucleotide sequence ID" value="NZ_JACIJJ010000001.1"/>
</dbReference>
<dbReference type="Proteomes" id="UP000557739">
    <property type="component" value="Unassembled WGS sequence"/>
</dbReference>
<dbReference type="GO" id="GO:0005886">
    <property type="term" value="C:plasma membrane"/>
    <property type="evidence" value="ECO:0007669"/>
    <property type="project" value="TreeGrafter"/>
</dbReference>
<protein>
    <submittedName>
        <fullName evidence="5">General secretion pathway protein E</fullName>
    </submittedName>
</protein>
<keyword evidence="2" id="KW-0547">Nucleotide-binding</keyword>
<dbReference type="EMBL" id="JACIJJ010000001">
    <property type="protein sequence ID" value="MBB5697765.1"/>
    <property type="molecule type" value="Genomic_DNA"/>
</dbReference>
<dbReference type="Gene3D" id="3.30.450.90">
    <property type="match status" value="1"/>
</dbReference>
<comment type="similarity">
    <text evidence="1">Belongs to the GSP E family.</text>
</comment>
<comment type="caution">
    <text evidence="5">The sequence shown here is derived from an EMBL/GenBank/DDBJ whole genome shotgun (WGS) entry which is preliminary data.</text>
</comment>
<feature type="domain" description="Bacterial type II secretion system protein E" evidence="4">
    <location>
        <begin position="80"/>
        <end position="348"/>
    </location>
</feature>
<evidence type="ECO:0000313" key="5">
    <source>
        <dbReference type="EMBL" id="MBB5697765.1"/>
    </source>
</evidence>
<gene>
    <name evidence="5" type="ORF">FHR19_001090</name>
</gene>
<evidence type="ECO:0000256" key="3">
    <source>
        <dbReference type="ARBA" id="ARBA00022840"/>
    </source>
</evidence>
<proteinExistence type="inferred from homology"/>
<name>A0A7W9ANP9_9SPHN</name>
<accession>A0A7W9ANP9</accession>